<dbReference type="EMBL" id="CP030941">
    <property type="protein sequence ID" value="UUP16452.1"/>
    <property type="molecule type" value="Genomic_DNA"/>
</dbReference>
<gene>
    <name evidence="5" type="primary">mmpR5</name>
    <name evidence="5" type="ORF">NTH_00899</name>
</gene>
<keyword evidence="6" id="KW-1185">Reference proteome</keyword>
<dbReference type="SUPFAM" id="SSF46785">
    <property type="entry name" value="Winged helix' DNA-binding domain"/>
    <property type="match status" value="1"/>
</dbReference>
<keyword evidence="3" id="KW-0804">Transcription</keyword>
<organism evidence="5 6">
    <name type="scientific">Nitratireductor thuwali</name>
    <dbReference type="NCBI Taxonomy" id="2267699"/>
    <lineage>
        <taxon>Bacteria</taxon>
        <taxon>Pseudomonadati</taxon>
        <taxon>Pseudomonadota</taxon>
        <taxon>Alphaproteobacteria</taxon>
        <taxon>Hyphomicrobiales</taxon>
        <taxon>Phyllobacteriaceae</taxon>
        <taxon>Nitratireductor</taxon>
    </lineage>
</organism>
<feature type="domain" description="HTH marR-type" evidence="4">
    <location>
        <begin position="27"/>
        <end position="83"/>
    </location>
</feature>
<dbReference type="PANTHER" id="PTHR38465">
    <property type="entry name" value="HTH-TYPE TRANSCRIPTIONAL REGULATOR MJ1563-RELATED"/>
    <property type="match status" value="1"/>
</dbReference>
<dbReference type="Gene3D" id="1.10.10.10">
    <property type="entry name" value="Winged helix-like DNA-binding domain superfamily/Winged helix DNA-binding domain"/>
    <property type="match status" value="1"/>
</dbReference>
<evidence type="ECO:0000313" key="5">
    <source>
        <dbReference type="EMBL" id="UUP16452.1"/>
    </source>
</evidence>
<dbReference type="PANTHER" id="PTHR38465:SF2">
    <property type="entry name" value="HTH-TYPE TRANSCRIPTIONAL REGULATOR MMPR5"/>
    <property type="match status" value="1"/>
</dbReference>
<keyword evidence="1" id="KW-0805">Transcription regulation</keyword>
<accession>A0ABY5MI55</accession>
<dbReference type="InterPro" id="IPR052362">
    <property type="entry name" value="HTH-GbsR_regulator"/>
</dbReference>
<sequence>MIGMTEREHPVQDFIETMGLRFQDQQMPRIAGRLFGLLLIEGGPFSFGELADRLQVSRGSISTNARLLDDLGLIERVAKPGDRQDYYRIAPEGLVSLFRKQVAKLRWSGEYYRSTAEQLPDHMGHAKRRLTVAATCAHKAAEGLERGLAEAEAILEEQNVA</sequence>
<evidence type="ECO:0000259" key="4">
    <source>
        <dbReference type="Pfam" id="PF12802"/>
    </source>
</evidence>
<protein>
    <submittedName>
        <fullName evidence="5">HTH-type transcriptional regulator MmpR5</fullName>
    </submittedName>
</protein>
<dbReference type="InterPro" id="IPR000835">
    <property type="entry name" value="HTH_MarR-typ"/>
</dbReference>
<evidence type="ECO:0000256" key="1">
    <source>
        <dbReference type="ARBA" id="ARBA00023015"/>
    </source>
</evidence>
<evidence type="ECO:0000313" key="6">
    <source>
        <dbReference type="Proteomes" id="UP001342418"/>
    </source>
</evidence>
<name>A0ABY5MI55_9HYPH</name>
<dbReference type="CDD" id="cd00090">
    <property type="entry name" value="HTH_ARSR"/>
    <property type="match status" value="1"/>
</dbReference>
<keyword evidence="2" id="KW-0238">DNA-binding</keyword>
<reference evidence="5 6" key="1">
    <citation type="submission" date="2018-07" db="EMBL/GenBank/DDBJ databases">
        <title>Genome sequence of Nitratireductor thuwali#1536.</title>
        <authorList>
            <person name="Michoud G."/>
            <person name="Merlino G."/>
            <person name="Sefrji F.O."/>
            <person name="Daffonchio D."/>
        </authorList>
    </citation>
    <scope>NUCLEOTIDE SEQUENCE [LARGE SCALE GENOMIC DNA]</scope>
    <source>
        <strain evidence="6">Nit1536</strain>
    </source>
</reference>
<dbReference type="Proteomes" id="UP001342418">
    <property type="component" value="Chromosome"/>
</dbReference>
<evidence type="ECO:0000256" key="3">
    <source>
        <dbReference type="ARBA" id="ARBA00023163"/>
    </source>
</evidence>
<dbReference type="InterPro" id="IPR036388">
    <property type="entry name" value="WH-like_DNA-bd_sf"/>
</dbReference>
<dbReference type="InterPro" id="IPR011991">
    <property type="entry name" value="ArsR-like_HTH"/>
</dbReference>
<dbReference type="Pfam" id="PF12802">
    <property type="entry name" value="MarR_2"/>
    <property type="match status" value="1"/>
</dbReference>
<proteinExistence type="predicted"/>
<evidence type="ECO:0000256" key="2">
    <source>
        <dbReference type="ARBA" id="ARBA00023125"/>
    </source>
</evidence>
<dbReference type="InterPro" id="IPR036390">
    <property type="entry name" value="WH_DNA-bd_sf"/>
</dbReference>